<dbReference type="InterPro" id="IPR002716">
    <property type="entry name" value="PIN_dom"/>
</dbReference>
<evidence type="ECO:0000256" key="5">
    <source>
        <dbReference type="ARBA" id="ARBA00022801"/>
    </source>
</evidence>
<keyword evidence="5" id="KW-0378">Hydrolase</keyword>
<dbReference type="PANTHER" id="PTHR33653">
    <property type="entry name" value="RIBONUCLEASE VAPC2"/>
    <property type="match status" value="1"/>
</dbReference>
<accession>A0A4Y8AJF0</accession>
<keyword evidence="6" id="KW-0460">Magnesium</keyword>
<sequence length="126" mass="14030">MGKTFLIDTNIILEYTGGVLPENIVRYLNTIIDNNGFYISVINQIEILGHPSATDELADFLDTAIIHQLTTDVIKQTIALRKIKSSKLPDVIIAATAMVHGHGLITRNTRDFKNIPDLVVMNPYLL</sequence>
<protein>
    <submittedName>
        <fullName evidence="10">Type II toxin-antitoxin system VapC family toxin</fullName>
    </submittedName>
</protein>
<comment type="caution">
    <text evidence="10">The sequence shown here is derived from an EMBL/GenBank/DDBJ whole genome shotgun (WGS) entry which is preliminary data.</text>
</comment>
<comment type="cofactor">
    <cofactor evidence="1">
        <name>Mg(2+)</name>
        <dbReference type="ChEBI" id="CHEBI:18420"/>
    </cofactor>
</comment>
<evidence type="ECO:0000256" key="4">
    <source>
        <dbReference type="ARBA" id="ARBA00022723"/>
    </source>
</evidence>
<dbReference type="GO" id="GO:0004518">
    <property type="term" value="F:nuclease activity"/>
    <property type="evidence" value="ECO:0007669"/>
    <property type="project" value="UniProtKB-KW"/>
</dbReference>
<dbReference type="Proteomes" id="UP000583101">
    <property type="component" value="Unassembled WGS sequence"/>
</dbReference>
<comment type="similarity">
    <text evidence="7">Belongs to the PINc/VapC protein family.</text>
</comment>
<dbReference type="SUPFAM" id="SSF88723">
    <property type="entry name" value="PIN domain-like"/>
    <property type="match status" value="1"/>
</dbReference>
<dbReference type="OrthoDB" id="676982at2"/>
<dbReference type="InterPro" id="IPR029060">
    <property type="entry name" value="PIN-like_dom_sf"/>
</dbReference>
<evidence type="ECO:0000259" key="8">
    <source>
        <dbReference type="Pfam" id="PF01850"/>
    </source>
</evidence>
<dbReference type="EMBL" id="SNQG01000001">
    <property type="protein sequence ID" value="TEW69144.1"/>
    <property type="molecule type" value="Genomic_DNA"/>
</dbReference>
<evidence type="ECO:0000313" key="12">
    <source>
        <dbReference type="Proteomes" id="UP000583101"/>
    </source>
</evidence>
<keyword evidence="12" id="KW-1185">Reference proteome</keyword>
<evidence type="ECO:0000256" key="3">
    <source>
        <dbReference type="ARBA" id="ARBA00022722"/>
    </source>
</evidence>
<dbReference type="CDD" id="cd18738">
    <property type="entry name" value="PIN_VapC4-5_FitB-like"/>
    <property type="match status" value="1"/>
</dbReference>
<organism evidence="10 11">
    <name type="scientific">Mucilaginibacter phyllosphaerae</name>
    <dbReference type="NCBI Taxonomy" id="1812349"/>
    <lineage>
        <taxon>Bacteria</taxon>
        <taxon>Pseudomonadati</taxon>
        <taxon>Bacteroidota</taxon>
        <taxon>Sphingobacteriia</taxon>
        <taxon>Sphingobacteriales</taxon>
        <taxon>Sphingobacteriaceae</taxon>
        <taxon>Mucilaginibacter</taxon>
    </lineage>
</organism>
<feature type="domain" description="PIN" evidence="8">
    <location>
        <begin position="6"/>
        <end position="116"/>
    </location>
</feature>
<keyword evidence="2" id="KW-1277">Toxin-antitoxin system</keyword>
<evidence type="ECO:0000256" key="1">
    <source>
        <dbReference type="ARBA" id="ARBA00001946"/>
    </source>
</evidence>
<dbReference type="Gene3D" id="3.40.50.1010">
    <property type="entry name" value="5'-nuclease"/>
    <property type="match status" value="1"/>
</dbReference>
<gene>
    <name evidence="10" type="ORF">E2R65_02965</name>
    <name evidence="9" type="ORF">GGR35_000397</name>
</gene>
<reference evidence="9 12" key="3">
    <citation type="submission" date="2020-08" db="EMBL/GenBank/DDBJ databases">
        <title>Genomic Encyclopedia of Type Strains, Phase IV (KMG-IV): sequencing the most valuable type-strain genomes for metagenomic binning, comparative biology and taxonomic classification.</title>
        <authorList>
            <person name="Goeker M."/>
        </authorList>
    </citation>
    <scope>NUCLEOTIDE SEQUENCE [LARGE SCALE GENOMIC DNA]</scope>
    <source>
        <strain evidence="9 12">DSM 100995</strain>
    </source>
</reference>
<dbReference type="PANTHER" id="PTHR33653:SF1">
    <property type="entry name" value="RIBONUCLEASE VAPC2"/>
    <property type="match status" value="1"/>
</dbReference>
<reference evidence="10 11" key="1">
    <citation type="journal article" date="2016" name="Int. J. Syst. Evol. Microbiol.">
        <title>Proposal of Mucilaginibacter phyllosphaerae sp. nov. isolated from the phyllosphere of Galium album.</title>
        <authorList>
            <person name="Aydogan E.L."/>
            <person name="Busse H.J."/>
            <person name="Moser G."/>
            <person name="Muller C."/>
            <person name="Kampfer P."/>
            <person name="Glaeser S.P."/>
        </authorList>
    </citation>
    <scope>NUCLEOTIDE SEQUENCE [LARGE SCALE GENOMIC DNA]</scope>
    <source>
        <strain evidence="10 11">PP-F2FG21</strain>
    </source>
</reference>
<dbReference type="GO" id="GO:0046872">
    <property type="term" value="F:metal ion binding"/>
    <property type="evidence" value="ECO:0007669"/>
    <property type="project" value="UniProtKB-KW"/>
</dbReference>
<proteinExistence type="inferred from homology"/>
<evidence type="ECO:0000313" key="9">
    <source>
        <dbReference type="EMBL" id="MBB3967811.1"/>
    </source>
</evidence>
<dbReference type="InterPro" id="IPR050556">
    <property type="entry name" value="Type_II_TA_system_RNase"/>
</dbReference>
<dbReference type="AlphaFoldDB" id="A0A4Y8AJF0"/>
<evidence type="ECO:0000313" key="11">
    <source>
        <dbReference type="Proteomes" id="UP000297248"/>
    </source>
</evidence>
<dbReference type="Proteomes" id="UP000297248">
    <property type="component" value="Unassembled WGS sequence"/>
</dbReference>
<reference evidence="10" key="2">
    <citation type="submission" date="2019-03" db="EMBL/GenBank/DDBJ databases">
        <authorList>
            <person name="Yan Y.-Q."/>
            <person name="Du Z.-J."/>
        </authorList>
    </citation>
    <scope>NUCLEOTIDE SEQUENCE</scope>
    <source>
        <strain evidence="10">PP-F2FG21</strain>
    </source>
</reference>
<dbReference type="RefSeq" id="WP_134334978.1">
    <property type="nucleotide sequence ID" value="NZ_BMCZ01000001.1"/>
</dbReference>
<evidence type="ECO:0000256" key="7">
    <source>
        <dbReference type="ARBA" id="ARBA00038093"/>
    </source>
</evidence>
<dbReference type="EMBL" id="JACIEG010000001">
    <property type="protein sequence ID" value="MBB3967811.1"/>
    <property type="molecule type" value="Genomic_DNA"/>
</dbReference>
<evidence type="ECO:0000256" key="2">
    <source>
        <dbReference type="ARBA" id="ARBA00022649"/>
    </source>
</evidence>
<evidence type="ECO:0000256" key="6">
    <source>
        <dbReference type="ARBA" id="ARBA00022842"/>
    </source>
</evidence>
<dbReference type="Pfam" id="PF01850">
    <property type="entry name" value="PIN"/>
    <property type="match status" value="1"/>
</dbReference>
<keyword evidence="4" id="KW-0479">Metal-binding</keyword>
<name>A0A4Y8AJF0_9SPHI</name>
<keyword evidence="3" id="KW-0540">Nuclease</keyword>
<evidence type="ECO:0000313" key="10">
    <source>
        <dbReference type="EMBL" id="TEW69144.1"/>
    </source>
</evidence>
<dbReference type="GO" id="GO:0016787">
    <property type="term" value="F:hydrolase activity"/>
    <property type="evidence" value="ECO:0007669"/>
    <property type="project" value="UniProtKB-KW"/>
</dbReference>